<name>A0ABP9AZ68_9MICC</name>
<dbReference type="RefSeq" id="WP_345443366.1">
    <property type="nucleotide sequence ID" value="NZ_BAABKP010000001.1"/>
</dbReference>
<comment type="caution">
    <text evidence="3">The sequence shown here is derived from an EMBL/GenBank/DDBJ whole genome shotgun (WGS) entry which is preliminary data.</text>
</comment>
<dbReference type="Gene3D" id="3.40.50.2000">
    <property type="entry name" value="Glycogen Phosphorylase B"/>
    <property type="match status" value="2"/>
</dbReference>
<organism evidence="3 4">
    <name type="scientific">Rothia endophytica</name>
    <dbReference type="NCBI Taxonomy" id="1324766"/>
    <lineage>
        <taxon>Bacteria</taxon>
        <taxon>Bacillati</taxon>
        <taxon>Actinomycetota</taxon>
        <taxon>Actinomycetes</taxon>
        <taxon>Micrococcales</taxon>
        <taxon>Micrococcaceae</taxon>
        <taxon>Rothia</taxon>
    </lineage>
</organism>
<dbReference type="SUPFAM" id="SSF53756">
    <property type="entry name" value="UDP-Glycosyltransferase/glycogen phosphorylase"/>
    <property type="match status" value="1"/>
</dbReference>
<evidence type="ECO:0000256" key="1">
    <source>
        <dbReference type="SAM" id="MobiDB-lite"/>
    </source>
</evidence>
<accession>A0ABP9AZ68</accession>
<gene>
    <name evidence="3" type="ORF">GCM10023352_01150</name>
</gene>
<dbReference type="NCBIfam" id="NF038011">
    <property type="entry name" value="PelF"/>
    <property type="match status" value="1"/>
</dbReference>
<dbReference type="PANTHER" id="PTHR12526">
    <property type="entry name" value="GLYCOSYLTRANSFERASE"/>
    <property type="match status" value="1"/>
</dbReference>
<dbReference type="EMBL" id="BAABKP010000001">
    <property type="protein sequence ID" value="GAA4787374.1"/>
    <property type="molecule type" value="Genomic_DNA"/>
</dbReference>
<proteinExistence type="predicted"/>
<evidence type="ECO:0000259" key="2">
    <source>
        <dbReference type="Pfam" id="PF11997"/>
    </source>
</evidence>
<feature type="region of interest" description="Disordered" evidence="1">
    <location>
        <begin position="538"/>
        <end position="557"/>
    </location>
</feature>
<dbReference type="PANTHER" id="PTHR12526:SF608">
    <property type="entry name" value="PELF"/>
    <property type="match status" value="1"/>
</dbReference>
<evidence type="ECO:0000313" key="4">
    <source>
        <dbReference type="Proteomes" id="UP001500187"/>
    </source>
</evidence>
<feature type="domain" description="DUF3492" evidence="2">
    <location>
        <begin position="27"/>
        <end position="295"/>
    </location>
</feature>
<dbReference type="InterPro" id="IPR022622">
    <property type="entry name" value="DUF3492"/>
</dbReference>
<protein>
    <recommendedName>
        <fullName evidence="2">DUF3492 domain-containing protein</fullName>
    </recommendedName>
</protein>
<reference evidence="4" key="1">
    <citation type="journal article" date="2019" name="Int. J. Syst. Evol. Microbiol.">
        <title>The Global Catalogue of Microorganisms (GCM) 10K type strain sequencing project: providing services to taxonomists for standard genome sequencing and annotation.</title>
        <authorList>
            <consortium name="The Broad Institute Genomics Platform"/>
            <consortium name="The Broad Institute Genome Sequencing Center for Infectious Disease"/>
            <person name="Wu L."/>
            <person name="Ma J."/>
        </authorList>
    </citation>
    <scope>NUCLEOTIDE SEQUENCE [LARGE SCALE GENOMIC DNA]</scope>
    <source>
        <strain evidence="4">JCM 18541</strain>
    </source>
</reference>
<sequence>MTENIYKDLILPETGPKYTDLNYPDVDVAIVMESTYPFLKGGVSAVVHDIITTNPDITFGIIHICWDSNSPSEDLYGMPQNVLWVKTIYISLDEHRDGFSLPVRELKMNSKQRTAACNEIIDALLALSEDADPNPLWSIYDRMFSEKNREYPGWALLGTKEFMQVFFTRMKLPGMSFSEAFWLVRTFFSLAYALLHERMPYARVYHAHTTGYASVIGAAAARDNGTSFFLTEHNLYVRDTVNTLLDRNMSLPVAVGDEDIFDLTPEQRAWVIWWIQMGRFCYPSANLITYLYPKAIDEAKGLHGLEEKSVILPNGMLLSDVNEAYALRRTAREKIELQGKNHHWKFVFIARVVPIKGLIDLIDTVGILKNQGYNLHIDCLGPTEHVPWYYDECREAIAAKGLEDYITFHGTVNVREKLGEFDALVMPSYNEGQPIVALEAMSASIPVIGSDVGGMSQLIDDTLVADNGEMIERCGILTQAGDPEGFAQALQRIMDNSAFYEQLCINARERVQQFFQLHTVMERYNMIYRDLGKMEPKPEHAGMSIDGVRSIPSDEREQQISLLERGLGSSLLAAPSTVS</sequence>
<dbReference type="Pfam" id="PF13692">
    <property type="entry name" value="Glyco_trans_1_4"/>
    <property type="match status" value="1"/>
</dbReference>
<dbReference type="Pfam" id="PF11997">
    <property type="entry name" value="DUF3492"/>
    <property type="match status" value="1"/>
</dbReference>
<evidence type="ECO:0000313" key="3">
    <source>
        <dbReference type="EMBL" id="GAA4787374.1"/>
    </source>
</evidence>
<keyword evidence="4" id="KW-1185">Reference proteome</keyword>
<dbReference type="Proteomes" id="UP001500187">
    <property type="component" value="Unassembled WGS sequence"/>
</dbReference>
<dbReference type="InterPro" id="IPR047691">
    <property type="entry name" value="PelF-like"/>
</dbReference>